<comment type="caution">
    <text evidence="3">The sequence shown here is derived from an EMBL/GenBank/DDBJ whole genome shotgun (WGS) entry which is preliminary data.</text>
</comment>
<name>A0AAN6NKT5_9PEZI</name>
<proteinExistence type="predicted"/>
<feature type="signal peptide" evidence="2">
    <location>
        <begin position="1"/>
        <end position="27"/>
    </location>
</feature>
<keyword evidence="2" id="KW-0732">Signal</keyword>
<feature type="compositionally biased region" description="Low complexity" evidence="1">
    <location>
        <begin position="66"/>
        <end position="79"/>
    </location>
</feature>
<dbReference type="Proteomes" id="UP001303222">
    <property type="component" value="Unassembled WGS sequence"/>
</dbReference>
<feature type="region of interest" description="Disordered" evidence="1">
    <location>
        <begin position="62"/>
        <end position="85"/>
    </location>
</feature>
<feature type="chain" id="PRO_5042981441" evidence="2">
    <location>
        <begin position="28"/>
        <end position="146"/>
    </location>
</feature>
<evidence type="ECO:0000313" key="4">
    <source>
        <dbReference type="Proteomes" id="UP001303222"/>
    </source>
</evidence>
<evidence type="ECO:0000256" key="1">
    <source>
        <dbReference type="SAM" id="MobiDB-lite"/>
    </source>
</evidence>
<protein>
    <submittedName>
        <fullName evidence="3">Uncharacterized protein</fullName>
    </submittedName>
</protein>
<reference evidence="3" key="1">
    <citation type="journal article" date="2023" name="Mol. Phylogenet. Evol.">
        <title>Genome-scale phylogeny and comparative genomics of the fungal order Sordariales.</title>
        <authorList>
            <person name="Hensen N."/>
            <person name="Bonometti L."/>
            <person name="Westerberg I."/>
            <person name="Brannstrom I.O."/>
            <person name="Guillou S."/>
            <person name="Cros-Aarteil S."/>
            <person name="Calhoun S."/>
            <person name="Haridas S."/>
            <person name="Kuo A."/>
            <person name="Mondo S."/>
            <person name="Pangilinan J."/>
            <person name="Riley R."/>
            <person name="LaButti K."/>
            <person name="Andreopoulos B."/>
            <person name="Lipzen A."/>
            <person name="Chen C."/>
            <person name="Yan M."/>
            <person name="Daum C."/>
            <person name="Ng V."/>
            <person name="Clum A."/>
            <person name="Steindorff A."/>
            <person name="Ohm R.A."/>
            <person name="Martin F."/>
            <person name="Silar P."/>
            <person name="Natvig D.O."/>
            <person name="Lalanne C."/>
            <person name="Gautier V."/>
            <person name="Ament-Velasquez S.L."/>
            <person name="Kruys A."/>
            <person name="Hutchinson M.I."/>
            <person name="Powell A.J."/>
            <person name="Barry K."/>
            <person name="Miller A.N."/>
            <person name="Grigoriev I.V."/>
            <person name="Debuchy R."/>
            <person name="Gladieux P."/>
            <person name="Hiltunen Thoren M."/>
            <person name="Johannesson H."/>
        </authorList>
    </citation>
    <scope>NUCLEOTIDE SEQUENCE</scope>
    <source>
        <strain evidence="3">CBS 626.80</strain>
    </source>
</reference>
<reference evidence="3" key="2">
    <citation type="submission" date="2023-06" db="EMBL/GenBank/DDBJ databases">
        <authorList>
            <consortium name="Lawrence Berkeley National Laboratory"/>
            <person name="Mondo S.J."/>
            <person name="Hensen N."/>
            <person name="Bonometti L."/>
            <person name="Westerberg I."/>
            <person name="Brannstrom I.O."/>
            <person name="Guillou S."/>
            <person name="Cros-Aarteil S."/>
            <person name="Calhoun S."/>
            <person name="Haridas S."/>
            <person name="Kuo A."/>
            <person name="Pangilinan J."/>
            <person name="Riley R."/>
            <person name="Labutti K."/>
            <person name="Andreopoulos B."/>
            <person name="Lipzen A."/>
            <person name="Chen C."/>
            <person name="Yanf M."/>
            <person name="Daum C."/>
            <person name="Ng V."/>
            <person name="Clum A."/>
            <person name="Steindorff A."/>
            <person name="Ohm R."/>
            <person name="Martin F."/>
            <person name="Silar P."/>
            <person name="Natvig D."/>
            <person name="Lalanne C."/>
            <person name="Gautier V."/>
            <person name="Ament-Velasquez S.L."/>
            <person name="Kruys A."/>
            <person name="Hutchinson M.I."/>
            <person name="Powell A.J."/>
            <person name="Barry K."/>
            <person name="Miller A.N."/>
            <person name="Grigoriev I.V."/>
            <person name="Debuchy R."/>
            <person name="Gladieux P."/>
            <person name="Thoren M.H."/>
            <person name="Johannesson H."/>
        </authorList>
    </citation>
    <scope>NUCLEOTIDE SEQUENCE</scope>
    <source>
        <strain evidence="3">CBS 626.80</strain>
    </source>
</reference>
<feature type="region of interest" description="Disordered" evidence="1">
    <location>
        <begin position="123"/>
        <end position="146"/>
    </location>
</feature>
<gene>
    <name evidence="3" type="ORF">QBC32DRAFT_409661</name>
</gene>
<dbReference type="EMBL" id="MU859627">
    <property type="protein sequence ID" value="KAK3946618.1"/>
    <property type="molecule type" value="Genomic_DNA"/>
</dbReference>
<evidence type="ECO:0000313" key="3">
    <source>
        <dbReference type="EMBL" id="KAK3946618.1"/>
    </source>
</evidence>
<accession>A0AAN6NKT5</accession>
<organism evidence="3 4">
    <name type="scientific">Pseudoneurospora amorphoporcata</name>
    <dbReference type="NCBI Taxonomy" id="241081"/>
    <lineage>
        <taxon>Eukaryota</taxon>
        <taxon>Fungi</taxon>
        <taxon>Dikarya</taxon>
        <taxon>Ascomycota</taxon>
        <taxon>Pezizomycotina</taxon>
        <taxon>Sordariomycetes</taxon>
        <taxon>Sordariomycetidae</taxon>
        <taxon>Sordariales</taxon>
        <taxon>Sordariaceae</taxon>
        <taxon>Pseudoneurospora</taxon>
    </lineage>
</organism>
<sequence>MSHAVLTNGNHMALILLTVQILDAASGLAIIPPSPGDTTNNMNMNTTANATVMVHAPQLSTSPVPTLTTGTGNGTNNATDPARDVNRYDRDEVIGSTLGIIALAEANGANGTAWAGREGEVGKTGEAIGAGGEAGEVGKLSDRTSR</sequence>
<keyword evidence="4" id="KW-1185">Reference proteome</keyword>
<evidence type="ECO:0000256" key="2">
    <source>
        <dbReference type="SAM" id="SignalP"/>
    </source>
</evidence>
<dbReference type="AlphaFoldDB" id="A0AAN6NKT5"/>